<keyword evidence="4" id="KW-0249">Electron transport</keyword>
<name>A0A076LCW6_9EURY</name>
<organism evidence="7 8">
    <name type="scientific">Methanocaldococcus bathoardescens</name>
    <dbReference type="NCBI Taxonomy" id="1301915"/>
    <lineage>
        <taxon>Archaea</taxon>
        <taxon>Methanobacteriati</taxon>
        <taxon>Methanobacteriota</taxon>
        <taxon>Methanomada group</taxon>
        <taxon>Methanococci</taxon>
        <taxon>Methanococcales</taxon>
        <taxon>Methanocaldococcaceae</taxon>
        <taxon>Methanocaldococcus</taxon>
    </lineage>
</organism>
<evidence type="ECO:0000256" key="4">
    <source>
        <dbReference type="ARBA" id="ARBA00022982"/>
    </source>
</evidence>
<dbReference type="CDD" id="cd03172">
    <property type="entry name" value="SORL_classII"/>
    <property type="match status" value="1"/>
</dbReference>
<dbReference type="Gene3D" id="2.60.40.730">
    <property type="entry name" value="SOR catalytic domain"/>
    <property type="match status" value="1"/>
</dbReference>
<dbReference type="GO" id="GO:0005506">
    <property type="term" value="F:iron ion binding"/>
    <property type="evidence" value="ECO:0007669"/>
    <property type="project" value="InterPro"/>
</dbReference>
<dbReference type="PANTHER" id="PTHR36541">
    <property type="entry name" value="SUPEROXIDE REDUCTASE-RELATED"/>
    <property type="match status" value="1"/>
</dbReference>
<dbReference type="Pfam" id="PF01880">
    <property type="entry name" value="Desulfoferrodox"/>
    <property type="match status" value="1"/>
</dbReference>
<dbReference type="HOGENOM" id="CLU_118960_2_0_2"/>
<evidence type="ECO:0000256" key="5">
    <source>
        <dbReference type="ARBA" id="ARBA00023004"/>
    </source>
</evidence>
<evidence type="ECO:0000313" key="7">
    <source>
        <dbReference type="EMBL" id="AIJ06011.1"/>
    </source>
</evidence>
<dbReference type="InterPro" id="IPR002742">
    <property type="entry name" value="Desulfoferrodoxin_Fe-bd_dom"/>
</dbReference>
<dbReference type="PANTHER" id="PTHR36541:SF1">
    <property type="entry name" value="SUPEROXIDE REDUCTASE-RELATED"/>
    <property type="match status" value="1"/>
</dbReference>
<comment type="similarity">
    <text evidence="1">Belongs to the desulfoferrodoxin family.</text>
</comment>
<gene>
    <name evidence="7" type="ORF">JH146_1169</name>
</gene>
<feature type="domain" description="Desulfoferrodoxin ferrous iron-binding" evidence="6">
    <location>
        <begin position="13"/>
        <end position="109"/>
    </location>
</feature>
<dbReference type="KEGG" id="mjh:JH146_1169"/>
<dbReference type="EMBL" id="CP009149">
    <property type="protein sequence ID" value="AIJ06011.1"/>
    <property type="molecule type" value="Genomic_DNA"/>
</dbReference>
<dbReference type="InterPro" id="IPR051233">
    <property type="entry name" value="Desulfoferrodoxin_SOR"/>
</dbReference>
<keyword evidence="3" id="KW-0479">Metal-binding</keyword>
<accession>A0A076LCW6</accession>
<evidence type="ECO:0000256" key="3">
    <source>
        <dbReference type="ARBA" id="ARBA00022723"/>
    </source>
</evidence>
<dbReference type="GO" id="GO:0016491">
    <property type="term" value="F:oxidoreductase activity"/>
    <property type="evidence" value="ECO:0007669"/>
    <property type="project" value="InterPro"/>
</dbReference>
<keyword evidence="8" id="KW-1185">Reference proteome</keyword>
<dbReference type="Proteomes" id="UP000028781">
    <property type="component" value="Chromosome"/>
</dbReference>
<evidence type="ECO:0000256" key="2">
    <source>
        <dbReference type="ARBA" id="ARBA00022448"/>
    </source>
</evidence>
<evidence type="ECO:0000256" key="1">
    <source>
        <dbReference type="ARBA" id="ARBA00005941"/>
    </source>
</evidence>
<keyword evidence="5" id="KW-0408">Iron</keyword>
<dbReference type="NCBIfam" id="TIGR00332">
    <property type="entry name" value="neela_ferrous"/>
    <property type="match status" value="1"/>
</dbReference>
<sequence length="116" mass="13807">MNYFCGINRMKEETDFEKKHTPFIECPEVVKADEYFEVKISTGIPHPMEDGHFIQWIELFMGDIYLARVDFTQFMKPEVKLMVKAPSKGHDKFTLKALMRCNLHGIWEYEKEIKLE</sequence>
<evidence type="ECO:0000259" key="6">
    <source>
        <dbReference type="Pfam" id="PF01880"/>
    </source>
</evidence>
<dbReference type="STRING" id="1301915.JH146_1169"/>
<dbReference type="OrthoDB" id="30725at2157"/>
<dbReference type="SUPFAM" id="SSF49367">
    <property type="entry name" value="Superoxide reductase-like"/>
    <property type="match status" value="1"/>
</dbReference>
<reference evidence="7 8" key="1">
    <citation type="journal article" date="2015" name="Int. J. Syst. Evol. Microbiol.">
        <title>M ethanocaldococcus bathoardescens sp. nov., a hyperthermophilic methanogen isolated from a volcanically active deep-sea hydrothermal vent.</title>
        <authorList>
            <person name="Stewart L.C."/>
            <person name="Jung J.H."/>
            <person name="Kim Y.T."/>
            <person name="Kwon S.W."/>
            <person name="Park C.S."/>
            <person name="Holden J.F."/>
        </authorList>
    </citation>
    <scope>NUCLEOTIDE SEQUENCE [LARGE SCALE GENOMIC DNA]</scope>
    <source>
        <strain evidence="7 8">JH146</strain>
    </source>
</reference>
<evidence type="ECO:0000313" key="8">
    <source>
        <dbReference type="Proteomes" id="UP000028781"/>
    </source>
</evidence>
<keyword evidence="2" id="KW-0813">Transport</keyword>
<dbReference type="GeneID" id="24891779"/>
<dbReference type="AlphaFoldDB" id="A0A076LCW6"/>
<dbReference type="InterPro" id="IPR036073">
    <property type="entry name" value="Desulfoferrodoxin_Fe-bd_dom_sf"/>
</dbReference>
<protein>
    <submittedName>
        <fullName evidence="7">Desulfoferrodoxin ferrous iron-binding region</fullName>
    </submittedName>
</protein>
<dbReference type="RefSeq" id="WP_048202136.1">
    <property type="nucleotide sequence ID" value="NZ_CP009149.1"/>
</dbReference>
<proteinExistence type="inferred from homology"/>